<evidence type="ECO:0000256" key="1">
    <source>
        <dbReference type="ARBA" id="ARBA00022679"/>
    </source>
</evidence>
<evidence type="ECO:0000256" key="2">
    <source>
        <dbReference type="ARBA" id="ARBA00023315"/>
    </source>
</evidence>
<evidence type="ECO:0000313" key="5">
    <source>
        <dbReference type="Proteomes" id="UP000540568"/>
    </source>
</evidence>
<protein>
    <submittedName>
        <fullName evidence="4">Ribosomal protein S18 acetylase RimI-like enzyme</fullName>
    </submittedName>
</protein>
<dbReference type="Gene3D" id="3.40.630.30">
    <property type="match status" value="1"/>
</dbReference>
<evidence type="ECO:0000259" key="3">
    <source>
        <dbReference type="PROSITE" id="PS51186"/>
    </source>
</evidence>
<dbReference type="InterPro" id="IPR000182">
    <property type="entry name" value="GNAT_dom"/>
</dbReference>
<gene>
    <name evidence="4" type="ORF">FHX71_002001</name>
</gene>
<dbReference type="SUPFAM" id="SSF55729">
    <property type="entry name" value="Acyl-CoA N-acyltransferases (Nat)"/>
    <property type="match status" value="1"/>
</dbReference>
<reference evidence="4 5" key="1">
    <citation type="submission" date="2020-07" db="EMBL/GenBank/DDBJ databases">
        <title>Sequencing the genomes of 1000 actinobacteria strains.</title>
        <authorList>
            <person name="Klenk H.-P."/>
        </authorList>
    </citation>
    <scope>NUCLEOTIDE SEQUENCE [LARGE SCALE GENOMIC DNA]</scope>
    <source>
        <strain evidence="4 5">DSM 44121</strain>
    </source>
</reference>
<accession>A0A7W3J8F6</accession>
<comment type="caution">
    <text evidence="4">The sequence shown here is derived from an EMBL/GenBank/DDBJ whole genome shotgun (WGS) entry which is preliminary data.</text>
</comment>
<sequence length="188" mass="20956">MSFTVRAYAQEDERGWLRCRVLAFLSTQYYDDVKPRRTRFELPAVCLVAAADDGTIVGLIDVEIDGDTATIDTVAVHPDHTHNGIATALLAEAVPQARAAGATTLDAWTREDIAANAWYLRAGFTEDFRYLHVYKDGDEPTDGFAAPVGLSVPVIAFMHADISHEAEMRARYSRVYVCRQYLRRLGDD</sequence>
<keyword evidence="4" id="KW-0689">Ribosomal protein</keyword>
<evidence type="ECO:0000313" key="4">
    <source>
        <dbReference type="EMBL" id="MBA8808059.1"/>
    </source>
</evidence>
<keyword evidence="2" id="KW-0012">Acyltransferase</keyword>
<dbReference type="InterPro" id="IPR016181">
    <property type="entry name" value="Acyl_CoA_acyltransferase"/>
</dbReference>
<keyword evidence="4" id="KW-0687">Ribonucleoprotein</keyword>
<dbReference type="PROSITE" id="PS51186">
    <property type="entry name" value="GNAT"/>
    <property type="match status" value="1"/>
</dbReference>
<dbReference type="AlphaFoldDB" id="A0A7W3J8F6"/>
<proteinExistence type="predicted"/>
<dbReference type="Pfam" id="PF00583">
    <property type="entry name" value="Acetyltransf_1"/>
    <property type="match status" value="1"/>
</dbReference>
<keyword evidence="1" id="KW-0808">Transferase</keyword>
<dbReference type="PANTHER" id="PTHR43877">
    <property type="entry name" value="AMINOALKYLPHOSPHONATE N-ACETYLTRANSFERASE-RELATED-RELATED"/>
    <property type="match status" value="1"/>
</dbReference>
<dbReference type="CDD" id="cd04301">
    <property type="entry name" value="NAT_SF"/>
    <property type="match status" value="1"/>
</dbReference>
<dbReference type="PANTHER" id="PTHR43877:SF1">
    <property type="entry name" value="ACETYLTRANSFERASE"/>
    <property type="match status" value="1"/>
</dbReference>
<feature type="domain" description="N-acetyltransferase" evidence="3">
    <location>
        <begin position="3"/>
        <end position="153"/>
    </location>
</feature>
<dbReference type="InterPro" id="IPR050832">
    <property type="entry name" value="Bact_Acetyltransf"/>
</dbReference>
<dbReference type="EMBL" id="JACGWV010000001">
    <property type="protein sequence ID" value="MBA8808059.1"/>
    <property type="molecule type" value="Genomic_DNA"/>
</dbReference>
<organism evidence="4 5">
    <name type="scientific">Promicromonospora sukumoe</name>
    <dbReference type="NCBI Taxonomy" id="88382"/>
    <lineage>
        <taxon>Bacteria</taxon>
        <taxon>Bacillati</taxon>
        <taxon>Actinomycetota</taxon>
        <taxon>Actinomycetes</taxon>
        <taxon>Micrococcales</taxon>
        <taxon>Promicromonosporaceae</taxon>
        <taxon>Promicromonospora</taxon>
    </lineage>
</organism>
<dbReference type="GO" id="GO:0005840">
    <property type="term" value="C:ribosome"/>
    <property type="evidence" value="ECO:0007669"/>
    <property type="project" value="UniProtKB-KW"/>
</dbReference>
<name>A0A7W3J8F6_9MICO</name>
<dbReference type="GO" id="GO:0016747">
    <property type="term" value="F:acyltransferase activity, transferring groups other than amino-acyl groups"/>
    <property type="evidence" value="ECO:0007669"/>
    <property type="project" value="InterPro"/>
</dbReference>
<keyword evidence="5" id="KW-1185">Reference proteome</keyword>
<dbReference type="RefSeq" id="WP_182615840.1">
    <property type="nucleotide sequence ID" value="NZ_BAAATF010000006.1"/>
</dbReference>
<dbReference type="Proteomes" id="UP000540568">
    <property type="component" value="Unassembled WGS sequence"/>
</dbReference>